<dbReference type="InterPro" id="IPR001680">
    <property type="entry name" value="WD40_rpt"/>
</dbReference>
<dbReference type="KEGG" id="soe:110790308"/>
<name>A0A9R0JXJ9_SPIOL</name>
<keyword evidence="1 3" id="KW-0853">WD repeat</keyword>
<evidence type="ECO:0000256" key="2">
    <source>
        <dbReference type="ARBA" id="ARBA00022737"/>
    </source>
</evidence>
<dbReference type="PANTHER" id="PTHR44472">
    <property type="entry name" value="DDB1- AND CUL4-ASSOCIATED FACTOR 4-RELATED"/>
    <property type="match status" value="1"/>
</dbReference>
<dbReference type="Proteomes" id="UP000813463">
    <property type="component" value="Chromosome 3"/>
</dbReference>
<evidence type="ECO:0000313" key="6">
    <source>
        <dbReference type="RefSeq" id="XP_021850779.1"/>
    </source>
</evidence>
<dbReference type="SMART" id="SM00320">
    <property type="entry name" value="WD40"/>
    <property type="match status" value="3"/>
</dbReference>
<gene>
    <name evidence="6" type="primary">LOC110790308</name>
</gene>
<reference evidence="5" key="1">
    <citation type="journal article" date="2021" name="Nat. Commun.">
        <title>Genomic analyses provide insights into spinach domestication and the genetic basis of agronomic traits.</title>
        <authorList>
            <person name="Cai X."/>
            <person name="Sun X."/>
            <person name="Xu C."/>
            <person name="Sun H."/>
            <person name="Wang X."/>
            <person name="Ge C."/>
            <person name="Zhang Z."/>
            <person name="Wang Q."/>
            <person name="Fei Z."/>
            <person name="Jiao C."/>
            <person name="Wang Q."/>
        </authorList>
    </citation>
    <scope>NUCLEOTIDE SEQUENCE [LARGE SCALE GENOMIC DNA]</scope>
    <source>
        <strain evidence="5">cv. Varoflay</strain>
    </source>
</reference>
<keyword evidence="2" id="KW-0677">Repeat</keyword>
<feature type="region of interest" description="Disordered" evidence="4">
    <location>
        <begin position="1"/>
        <end position="55"/>
    </location>
</feature>
<evidence type="ECO:0000313" key="5">
    <source>
        <dbReference type="Proteomes" id="UP000813463"/>
    </source>
</evidence>
<evidence type="ECO:0000256" key="3">
    <source>
        <dbReference type="PROSITE-ProRule" id="PRU00221"/>
    </source>
</evidence>
<dbReference type="InterPro" id="IPR036322">
    <property type="entry name" value="WD40_repeat_dom_sf"/>
</dbReference>
<dbReference type="RefSeq" id="XP_021850779.1">
    <property type="nucleotide sequence ID" value="XM_021995087.2"/>
</dbReference>
<sequence>MPQDLPGLYFDPDKNRYFPIKGRIPGSSSKPKPLPPQNPVSSPTQVPSKPKKDTKISKLLQCRELHGKIVEFSDRNGSFQEECKKKLASKPKIWKYQDVEKDADSSLALMNITVETPEGQCAANALLTGGMNGSLSLYDVGDIGQHFSNGFNTAAEFVWPEQDDSGTDQSLKDIWKFNGTTLVLPSSISSISIPRKEYFGADKNSSVLQRALITTLGSDISGGALYTLDLANPVVLSSNAADIGRLRKHVSLNCTIWGAEISQTGHKAVVGTSLGATLVDLESGASETLCRSMSDVLSVQFIQSGNVALCGLRKGAIVTVDVRQRQRHLARHSFVHPSDNSKRPGQKTTKKFVLRGNIQPSCTVYMPSSICCLASLQMYDQYFLASSMDGSINLYDHRLTKRGPVQSYEGHVNSHSHIQLATDASERFLMSGGEDCKVRIWSIRSGEMLFEEKLSSYVPVAACWRGSTEPISKQQSSEEFLGAQTHSWDAWLGSAEGLLRMQFRL</sequence>
<dbReference type="GeneID" id="110790308"/>
<dbReference type="InterPro" id="IPR015943">
    <property type="entry name" value="WD40/YVTN_repeat-like_dom_sf"/>
</dbReference>
<dbReference type="PROSITE" id="PS50082">
    <property type="entry name" value="WD_REPEATS_2"/>
    <property type="match status" value="1"/>
</dbReference>
<dbReference type="InterPro" id="IPR052254">
    <property type="entry name" value="CUL4-DDB1_E3_ligase_receptor"/>
</dbReference>
<feature type="repeat" description="WD" evidence="3">
    <location>
        <begin position="408"/>
        <end position="451"/>
    </location>
</feature>
<proteinExistence type="predicted"/>
<dbReference type="SUPFAM" id="SSF50978">
    <property type="entry name" value="WD40 repeat-like"/>
    <property type="match status" value="1"/>
</dbReference>
<evidence type="ECO:0000256" key="1">
    <source>
        <dbReference type="ARBA" id="ARBA00022574"/>
    </source>
</evidence>
<dbReference type="PANTHER" id="PTHR44472:SF1">
    <property type="entry name" value="DDB1 AND CUL4 ASSOCIATED FACTOR 4"/>
    <property type="match status" value="1"/>
</dbReference>
<dbReference type="OrthoDB" id="128867at2759"/>
<dbReference type="Gene3D" id="2.130.10.10">
    <property type="entry name" value="YVTN repeat-like/Quinoprotein amine dehydrogenase"/>
    <property type="match status" value="1"/>
</dbReference>
<dbReference type="Pfam" id="PF23761">
    <property type="entry name" value="Beta-prop_DCAF4"/>
    <property type="match status" value="1"/>
</dbReference>
<protein>
    <submittedName>
        <fullName evidence="6">Uncharacterized protein isoform X1</fullName>
    </submittedName>
</protein>
<evidence type="ECO:0000256" key="4">
    <source>
        <dbReference type="SAM" id="MobiDB-lite"/>
    </source>
</evidence>
<keyword evidence="5" id="KW-1185">Reference proteome</keyword>
<accession>A0A9R0JXJ9</accession>
<dbReference type="AlphaFoldDB" id="A0A9R0JXJ9"/>
<organism evidence="5 6">
    <name type="scientific">Spinacia oleracea</name>
    <name type="common">Spinach</name>
    <dbReference type="NCBI Taxonomy" id="3562"/>
    <lineage>
        <taxon>Eukaryota</taxon>
        <taxon>Viridiplantae</taxon>
        <taxon>Streptophyta</taxon>
        <taxon>Embryophyta</taxon>
        <taxon>Tracheophyta</taxon>
        <taxon>Spermatophyta</taxon>
        <taxon>Magnoliopsida</taxon>
        <taxon>eudicotyledons</taxon>
        <taxon>Gunneridae</taxon>
        <taxon>Pentapetalae</taxon>
        <taxon>Caryophyllales</taxon>
        <taxon>Chenopodiaceae</taxon>
        <taxon>Chenopodioideae</taxon>
        <taxon>Anserineae</taxon>
        <taxon>Spinacia</taxon>
    </lineage>
</organism>
<reference evidence="6" key="2">
    <citation type="submission" date="2025-08" db="UniProtKB">
        <authorList>
            <consortium name="RefSeq"/>
        </authorList>
    </citation>
    <scope>IDENTIFICATION</scope>
    <source>
        <tissue evidence="6">Leaf</tissue>
    </source>
</reference>